<reference evidence="7" key="2">
    <citation type="submission" date="2016-04" db="UniProtKB">
        <authorList>
            <consortium name="WormBaseParasite"/>
        </authorList>
    </citation>
    <scope>IDENTIFICATION</scope>
</reference>
<comment type="subcellular location">
    <subcellularLocation>
        <location evidence="1">Nucleus</location>
    </subcellularLocation>
</comment>
<dbReference type="GO" id="GO:1990918">
    <property type="term" value="P:double-strand break repair involved in meiotic recombination"/>
    <property type="evidence" value="ECO:0007669"/>
    <property type="project" value="TreeGrafter"/>
</dbReference>
<comment type="similarity">
    <text evidence="5">Belongs to the Fanconi anemia protein FANCD2 family.</text>
</comment>
<name>A0A158P7Y9_ANGCA</name>
<organism evidence="6 7">
    <name type="scientific">Angiostrongylus cantonensis</name>
    <name type="common">Rat lungworm</name>
    <dbReference type="NCBI Taxonomy" id="6313"/>
    <lineage>
        <taxon>Eukaryota</taxon>
        <taxon>Metazoa</taxon>
        <taxon>Ecdysozoa</taxon>
        <taxon>Nematoda</taxon>
        <taxon>Chromadorea</taxon>
        <taxon>Rhabditida</taxon>
        <taxon>Rhabditina</taxon>
        <taxon>Rhabditomorpha</taxon>
        <taxon>Strongyloidea</taxon>
        <taxon>Metastrongylidae</taxon>
        <taxon>Angiostrongylus</taxon>
    </lineage>
</organism>
<evidence type="ECO:0000256" key="5">
    <source>
        <dbReference type="ARBA" id="ARBA00093456"/>
    </source>
</evidence>
<dbReference type="InterPro" id="IPR029448">
    <property type="entry name" value="FANCD2"/>
</dbReference>
<dbReference type="GO" id="GO:0000793">
    <property type="term" value="C:condensed chromosome"/>
    <property type="evidence" value="ECO:0007669"/>
    <property type="project" value="TreeGrafter"/>
</dbReference>
<evidence type="ECO:0000313" key="7">
    <source>
        <dbReference type="WBParaSite" id="ACAC_0000334401-mRNA-1"/>
    </source>
</evidence>
<keyword evidence="3" id="KW-0832">Ubl conjugation</keyword>
<dbReference type="PANTHER" id="PTHR32086">
    <property type="entry name" value="FANCONI ANEMIA GROUP D2 PROTEIN"/>
    <property type="match status" value="1"/>
</dbReference>
<protein>
    <submittedName>
        <fullName evidence="7">FANCI_S4 domain-containing protein</fullName>
    </submittedName>
</protein>
<dbReference type="GO" id="GO:0031573">
    <property type="term" value="P:mitotic intra-S DNA damage checkpoint signaling"/>
    <property type="evidence" value="ECO:0007669"/>
    <property type="project" value="TreeGrafter"/>
</dbReference>
<accession>A0A158P7Y9</accession>
<dbReference type="WBParaSite" id="ACAC_0000334401-mRNA-1">
    <property type="protein sequence ID" value="ACAC_0000334401-mRNA-1"/>
    <property type="gene ID" value="ACAC_0000334401"/>
</dbReference>
<sequence length="425" mass="48400">MTALGQWSLPDRTALSEITVVDAELKKRPRKTRKRKHDEDTEDENVVEVQDIVPVALTTHAPKLNEGCVNDRLLGKIIPTSKLTSTLTTLKLSAVVKLLKLMQGRRRATIYLIEHLIDILAVACPRVGVKSLPWAKNETPSVRIHGDVNIILSEIEKLLPILWSTLSKTVSYFRDQLNSSAVIDTESDVAAQLTDLFRLSLITLERLFSWCHVSSLPNDPDGISRSMKVRRDKLMETIEHCILREDNERNAGSEAEHTVFDFLVDICEVVPCISVAVAVLDCVSVIRSPNEALNNKMARHALAFLKKEWTDKEGKQIKGATLIVAVRKMLSHYLHLRPINNRLCAIQWMLAKKLADLVPHDERRKSKVYEQESDDPDLNERDTNQVFACFTRYCGCFVSLLHYSNSKLKVIRNCFFLKRNICYYI</sequence>
<keyword evidence="4" id="KW-0539">Nucleus</keyword>
<evidence type="ECO:0000256" key="1">
    <source>
        <dbReference type="ARBA" id="ARBA00004123"/>
    </source>
</evidence>
<dbReference type="GO" id="GO:0036297">
    <property type="term" value="P:interstrand cross-link repair"/>
    <property type="evidence" value="ECO:0007669"/>
    <property type="project" value="TreeGrafter"/>
</dbReference>
<keyword evidence="6" id="KW-1185">Reference proteome</keyword>
<proteinExistence type="inferred from homology"/>
<dbReference type="STRING" id="6313.A0A158P7Y9"/>
<reference evidence="6" key="1">
    <citation type="submission" date="2012-09" db="EMBL/GenBank/DDBJ databases">
        <authorList>
            <person name="Martin A.A."/>
        </authorList>
    </citation>
    <scope>NUCLEOTIDE SEQUENCE</scope>
</reference>
<evidence type="ECO:0000256" key="4">
    <source>
        <dbReference type="ARBA" id="ARBA00023242"/>
    </source>
</evidence>
<evidence type="ECO:0000256" key="3">
    <source>
        <dbReference type="ARBA" id="ARBA00022843"/>
    </source>
</evidence>
<keyword evidence="2" id="KW-1017">Isopeptide bond</keyword>
<dbReference type="GO" id="GO:0007129">
    <property type="term" value="P:homologous chromosome pairing at meiosis"/>
    <property type="evidence" value="ECO:0007669"/>
    <property type="project" value="TreeGrafter"/>
</dbReference>
<dbReference type="AlphaFoldDB" id="A0A158P7Y9"/>
<dbReference type="Proteomes" id="UP000035642">
    <property type="component" value="Unassembled WGS sequence"/>
</dbReference>
<dbReference type="PANTHER" id="PTHR32086:SF0">
    <property type="entry name" value="FANCONI ANEMIA GROUP D2 PROTEIN"/>
    <property type="match status" value="1"/>
</dbReference>
<dbReference type="GO" id="GO:0005634">
    <property type="term" value="C:nucleus"/>
    <property type="evidence" value="ECO:0007669"/>
    <property type="project" value="UniProtKB-SubCell"/>
</dbReference>
<evidence type="ECO:0000256" key="2">
    <source>
        <dbReference type="ARBA" id="ARBA00022499"/>
    </source>
</evidence>
<evidence type="ECO:0000313" key="6">
    <source>
        <dbReference type="Proteomes" id="UP000035642"/>
    </source>
</evidence>
<dbReference type="GO" id="GO:0070182">
    <property type="term" value="F:DNA polymerase binding"/>
    <property type="evidence" value="ECO:0007669"/>
    <property type="project" value="TreeGrafter"/>
</dbReference>